<dbReference type="AlphaFoldDB" id="A0AAU9CGA6"/>
<name>A0AAU9CGA6_9BACT</name>
<proteinExistence type="predicted"/>
<keyword evidence="2" id="KW-1185">Reference proteome</keyword>
<evidence type="ECO:0000313" key="2">
    <source>
        <dbReference type="Proteomes" id="UP001348817"/>
    </source>
</evidence>
<gene>
    <name evidence="1" type="ORF">FUAX_14750</name>
</gene>
<reference evidence="1 2" key="1">
    <citation type="submission" date="2021-12" db="EMBL/GenBank/DDBJ databases">
        <title>Genome sequencing of bacteria with rrn-lacking chromosome and rrn-plasmid.</title>
        <authorList>
            <person name="Anda M."/>
            <person name="Iwasaki W."/>
        </authorList>
    </citation>
    <scope>NUCLEOTIDE SEQUENCE [LARGE SCALE GENOMIC DNA]</scope>
    <source>
        <strain evidence="1 2">DSM 100852</strain>
    </source>
</reference>
<dbReference type="Proteomes" id="UP001348817">
    <property type="component" value="Chromosome"/>
</dbReference>
<sequence length="65" mass="7900">MNREYFLSRINQIQLDTSLSWVEKSTALKELIERRDFLMRRHLEEVYKIITQIPSDQSDSPFRLN</sequence>
<dbReference type="EMBL" id="AP025314">
    <property type="protein sequence ID" value="BDD09043.1"/>
    <property type="molecule type" value="Genomic_DNA"/>
</dbReference>
<protein>
    <submittedName>
        <fullName evidence="1">Uncharacterized protein</fullName>
    </submittedName>
</protein>
<evidence type="ECO:0000313" key="1">
    <source>
        <dbReference type="EMBL" id="BDD09043.1"/>
    </source>
</evidence>
<dbReference type="KEGG" id="fax:FUAX_14750"/>
<organism evidence="1 2">
    <name type="scientific">Fulvitalea axinellae</name>
    <dbReference type="NCBI Taxonomy" id="1182444"/>
    <lineage>
        <taxon>Bacteria</taxon>
        <taxon>Pseudomonadati</taxon>
        <taxon>Bacteroidota</taxon>
        <taxon>Cytophagia</taxon>
        <taxon>Cytophagales</taxon>
        <taxon>Persicobacteraceae</taxon>
        <taxon>Fulvitalea</taxon>
    </lineage>
</organism>
<accession>A0AAU9CGA6</accession>